<dbReference type="InterPro" id="IPR000772">
    <property type="entry name" value="Ricin_B_lectin"/>
</dbReference>
<dbReference type="PANTHER" id="PTHR47791">
    <property type="entry name" value="MEIOTICALLY UP-REGULATED GENE 191 PROTEIN"/>
    <property type="match status" value="1"/>
</dbReference>
<evidence type="ECO:0000256" key="1">
    <source>
        <dbReference type="SAM" id="SignalP"/>
    </source>
</evidence>
<dbReference type="OrthoDB" id="9984024at2759"/>
<keyword evidence="1" id="KW-0732">Signal</keyword>
<dbReference type="VEuPathDB" id="FungiDB:TRIVIDRAFT_60016"/>
<feature type="domain" description="Ricin B lectin" evidence="2">
    <location>
        <begin position="360"/>
        <end position="495"/>
    </location>
</feature>
<dbReference type="OMA" id="AYSRGWD"/>
<evidence type="ECO:0000259" key="2">
    <source>
        <dbReference type="SMART" id="SM00458"/>
    </source>
</evidence>
<dbReference type="EMBL" id="ABDF02000006">
    <property type="protein sequence ID" value="EHK23178.1"/>
    <property type="molecule type" value="Genomic_DNA"/>
</dbReference>
<dbReference type="Gene3D" id="1.50.10.20">
    <property type="match status" value="1"/>
</dbReference>
<dbReference type="InterPro" id="IPR008928">
    <property type="entry name" value="6-hairpin_glycosidase_sf"/>
</dbReference>
<dbReference type="GO" id="GO:0016787">
    <property type="term" value="F:hydrolase activity"/>
    <property type="evidence" value="ECO:0007669"/>
    <property type="project" value="UniProtKB-KW"/>
</dbReference>
<name>G9MTJ2_HYPVG</name>
<dbReference type="GO" id="GO:0005975">
    <property type="term" value="P:carbohydrate metabolic process"/>
    <property type="evidence" value="ECO:0007669"/>
    <property type="project" value="InterPro"/>
</dbReference>
<dbReference type="CDD" id="cd00161">
    <property type="entry name" value="beta-trefoil_Ricin-like"/>
    <property type="match status" value="1"/>
</dbReference>
<dbReference type="InterPro" id="IPR005198">
    <property type="entry name" value="Glyco_hydro_76"/>
</dbReference>
<dbReference type="InterPro" id="IPR053169">
    <property type="entry name" value="MUG_Protein"/>
</dbReference>
<dbReference type="PROSITE" id="PS50231">
    <property type="entry name" value="RICIN_B_LECTIN"/>
    <property type="match status" value="1"/>
</dbReference>
<evidence type="ECO:0000313" key="3">
    <source>
        <dbReference type="EMBL" id="EHK23178.1"/>
    </source>
</evidence>
<dbReference type="InParanoid" id="G9MTJ2"/>
<dbReference type="Pfam" id="PF03663">
    <property type="entry name" value="Glyco_hydro_76"/>
    <property type="match status" value="1"/>
</dbReference>
<dbReference type="Pfam" id="PF14200">
    <property type="entry name" value="RicinB_lectin_2"/>
    <property type="match status" value="1"/>
</dbReference>
<dbReference type="SUPFAM" id="SSF50370">
    <property type="entry name" value="Ricin B-like lectins"/>
    <property type="match status" value="1"/>
</dbReference>
<reference evidence="3 4" key="1">
    <citation type="journal article" date="2011" name="Genome Biol.">
        <title>Comparative genome sequence analysis underscores mycoparasitism as the ancestral life style of Trichoderma.</title>
        <authorList>
            <person name="Kubicek C.P."/>
            <person name="Herrera-Estrella A."/>
            <person name="Seidl-Seiboth V."/>
            <person name="Martinez D.A."/>
            <person name="Druzhinina I.S."/>
            <person name="Thon M."/>
            <person name="Zeilinger S."/>
            <person name="Casas-Flores S."/>
            <person name="Horwitz B.A."/>
            <person name="Mukherjee P.K."/>
            <person name="Mukherjee M."/>
            <person name="Kredics L."/>
            <person name="Alcaraz L.D."/>
            <person name="Aerts A."/>
            <person name="Antal Z."/>
            <person name="Atanasova L."/>
            <person name="Cervantes-Badillo M.G."/>
            <person name="Challacombe J."/>
            <person name="Chertkov O."/>
            <person name="McCluskey K."/>
            <person name="Coulpier F."/>
            <person name="Deshpande N."/>
            <person name="von Doehren H."/>
            <person name="Ebbole D.J."/>
            <person name="Esquivel-Naranjo E.U."/>
            <person name="Fekete E."/>
            <person name="Flipphi M."/>
            <person name="Glaser F."/>
            <person name="Gomez-Rodriguez E.Y."/>
            <person name="Gruber S."/>
            <person name="Han C."/>
            <person name="Henrissat B."/>
            <person name="Hermosa R."/>
            <person name="Hernandez-Onate M."/>
            <person name="Karaffa L."/>
            <person name="Kosti I."/>
            <person name="Le Crom S."/>
            <person name="Lindquist E."/>
            <person name="Lucas S."/>
            <person name="Luebeck M."/>
            <person name="Luebeck P.S."/>
            <person name="Margeot A."/>
            <person name="Metz B."/>
            <person name="Misra M."/>
            <person name="Nevalainen H."/>
            <person name="Omann M."/>
            <person name="Packer N."/>
            <person name="Perrone G."/>
            <person name="Uresti-Rivera E.E."/>
            <person name="Salamov A."/>
            <person name="Schmoll M."/>
            <person name="Seiboth B."/>
            <person name="Shapiro H."/>
            <person name="Sukno S."/>
            <person name="Tamayo-Ramos J.A."/>
            <person name="Tisch D."/>
            <person name="Wiest A."/>
            <person name="Wilkinson H.H."/>
            <person name="Zhang M."/>
            <person name="Coutinho P.M."/>
            <person name="Kenerley C.M."/>
            <person name="Monte E."/>
            <person name="Baker S.E."/>
            <person name="Grigoriev I.V."/>
        </authorList>
    </citation>
    <scope>NUCLEOTIDE SEQUENCE [LARGE SCALE GENOMIC DNA]</scope>
    <source>
        <strain evidence="4">Gv29-8 / FGSC 10586</strain>
    </source>
</reference>
<feature type="signal peptide" evidence="1">
    <location>
        <begin position="1"/>
        <end position="18"/>
    </location>
</feature>
<accession>G9MTJ2</accession>
<feature type="chain" id="PRO_5003523624" evidence="1">
    <location>
        <begin position="19"/>
        <end position="495"/>
    </location>
</feature>
<organism evidence="3 4">
    <name type="scientific">Hypocrea virens (strain Gv29-8 / FGSC 10586)</name>
    <name type="common">Gliocladium virens</name>
    <name type="synonym">Trichoderma virens</name>
    <dbReference type="NCBI Taxonomy" id="413071"/>
    <lineage>
        <taxon>Eukaryota</taxon>
        <taxon>Fungi</taxon>
        <taxon>Dikarya</taxon>
        <taxon>Ascomycota</taxon>
        <taxon>Pezizomycotina</taxon>
        <taxon>Sordariomycetes</taxon>
        <taxon>Hypocreomycetidae</taxon>
        <taxon>Hypocreales</taxon>
        <taxon>Hypocreaceae</taxon>
        <taxon>Trichoderma</taxon>
    </lineage>
</organism>
<dbReference type="Proteomes" id="UP000007115">
    <property type="component" value="Unassembled WGS sequence"/>
</dbReference>
<keyword evidence="4" id="KW-1185">Reference proteome</keyword>
<dbReference type="SMART" id="SM00458">
    <property type="entry name" value="RICIN"/>
    <property type="match status" value="1"/>
</dbReference>
<dbReference type="GeneID" id="25796013"/>
<dbReference type="AlphaFoldDB" id="G9MTJ2"/>
<gene>
    <name evidence="3" type="ORF">TRIVIDRAFT_60016</name>
</gene>
<dbReference type="RefSeq" id="XP_013957372.1">
    <property type="nucleotide sequence ID" value="XM_014101897.1"/>
</dbReference>
<dbReference type="SUPFAM" id="SSF48208">
    <property type="entry name" value="Six-hairpin glycosidases"/>
    <property type="match status" value="1"/>
</dbReference>
<sequence>MLALGLRLLLAAPKMAAALGSGDAVNMFNAFNNAFLSNGSSTFYKTSLQNQSPDGYWVGALDNQAAEDAYDVTGDPAYKTLVNSLCETWIANNEPPWDYVNYNDDIGWDTLALIRGYRITGNQDFLNVAEYGFNFAYSRGWDTQSNGGGIWECQPSACGYSEKDALSNDSLGKVACILYQSTHNTTYLDYCRGIYDWVWNNIYDPSTGAMNFGVYPSGQVDTALNAYNQGTWLDYAGLVYEITGDENVKNDAQKVLDFARNNLTSNGIFSNQDPSLNTWADDMAHGVARFLSDNRLWGNYYSWVVDNANGILANRRPDIGLTWNAWNQLTPEDDAGIPSIYVSAVAWLWWTPTTQPDQRVGIHTIVNQETGLAIDSAGTFGNGAQVVQWALNNGQNQRWQLSQNSDTSWNIISLSTWESLDCPGGSTADNLTMIQWQPSRDDNQRWWIDLQSDGTYKIWNKQSGKALDGASATQNGAPLIQWDWNGGPQQRWILQ</sequence>
<dbReference type="PANTHER" id="PTHR47791:SF3">
    <property type="entry name" value="MEIOTICALLY UP-REGULATED GENE 191 PROTEIN"/>
    <property type="match status" value="1"/>
</dbReference>
<dbReference type="InterPro" id="IPR035992">
    <property type="entry name" value="Ricin_B-like_lectins"/>
</dbReference>
<dbReference type="Gene3D" id="2.80.10.50">
    <property type="match status" value="2"/>
</dbReference>
<comment type="caution">
    <text evidence="3">The sequence shown here is derived from an EMBL/GenBank/DDBJ whole genome shotgun (WGS) entry which is preliminary data.</text>
</comment>
<proteinExistence type="predicted"/>
<dbReference type="eggNOG" id="ENOG502RKTM">
    <property type="taxonomic scope" value="Eukaryota"/>
</dbReference>
<evidence type="ECO:0000313" key="4">
    <source>
        <dbReference type="Proteomes" id="UP000007115"/>
    </source>
</evidence>
<protein>
    <submittedName>
        <fullName evidence="3">Glycoside hydrolase family 76 protein</fullName>
    </submittedName>
</protein>
<dbReference type="HOGENOM" id="CLU_539738_0_0_1"/>
<keyword evidence="3" id="KW-0378">Hydrolase</keyword>